<dbReference type="Proteomes" id="UP001154420">
    <property type="component" value="Unassembled WGS sequence"/>
</dbReference>
<accession>A0A9X5BKQ2</accession>
<keyword evidence="2" id="KW-1185">Reference proteome</keyword>
<reference evidence="1" key="1">
    <citation type="submission" date="2018-09" db="EMBL/GenBank/DDBJ databases">
        <title>Murine metabolic-syndrome-specific gut microbial biobank.</title>
        <authorList>
            <person name="Liu C."/>
        </authorList>
    </citation>
    <scope>NUCLEOTIDE SEQUENCE</scope>
    <source>
        <strain evidence="1">D42-62</strain>
    </source>
</reference>
<comment type="caution">
    <text evidence="1">The sequence shown here is derived from an EMBL/GenBank/DDBJ whole genome shotgun (WGS) entry which is preliminary data.</text>
</comment>
<evidence type="ECO:0000313" key="2">
    <source>
        <dbReference type="Proteomes" id="UP001154420"/>
    </source>
</evidence>
<gene>
    <name evidence="1" type="ORF">D5281_23955</name>
</gene>
<evidence type="ECO:0000313" key="1">
    <source>
        <dbReference type="EMBL" id="NBJ95488.1"/>
    </source>
</evidence>
<dbReference type="OrthoDB" id="2034406at2"/>
<protein>
    <submittedName>
        <fullName evidence="1">Uncharacterized protein</fullName>
    </submittedName>
</protein>
<dbReference type="RefSeq" id="WP_160562373.1">
    <property type="nucleotide sequence ID" value="NZ_QZDT01000099.1"/>
</dbReference>
<dbReference type="AlphaFoldDB" id="A0A9X5BKQ2"/>
<name>A0A9X5BKQ2_9FIRM</name>
<proteinExistence type="predicted"/>
<sequence length="304" mass="34579">MSIAVNIISAVIKSVVGDKVGSGLIKELTGISIDGISEKGVSEINNFINNGKFRIERVLSEEKNDYVVSEIKDLLSKVDITDEVLRQCKYNNMILEDFMWRKYATYKNMSTHIEYEGEIKVGLFKVAEVLTKVMLESEDFSNKMLIQISNAVDDANAEVQKVSDNLKKNFSKIDDNSQLVLSILLMILEQIQKMNMQANETESRGNEAKKFQNDKKKEYIENWNSRLFLHIDNDENPITLADAFIIPDYEIHKSIKRIGFSINDSLDQIIKKFINYKKTTTMLIAGVPGIGKSSITSWILDSRS</sequence>
<dbReference type="EMBL" id="QZDT01000099">
    <property type="protein sequence ID" value="NBJ95488.1"/>
    <property type="molecule type" value="Genomic_DNA"/>
</dbReference>
<organism evidence="1 2">
    <name type="scientific">Parablautia muri</name>
    <dbReference type="NCBI Taxonomy" id="2320879"/>
    <lineage>
        <taxon>Bacteria</taxon>
        <taxon>Bacillati</taxon>
        <taxon>Bacillota</taxon>
        <taxon>Clostridia</taxon>
        <taxon>Lachnospirales</taxon>
        <taxon>Lachnospiraceae</taxon>
        <taxon>Parablautia</taxon>
    </lineage>
</organism>